<dbReference type="Gene3D" id="1.50.10.10">
    <property type="match status" value="1"/>
</dbReference>
<keyword evidence="12" id="KW-1185">Reference proteome</keyword>
<dbReference type="Pfam" id="PF03632">
    <property type="entry name" value="Glyco_hydro_65m"/>
    <property type="match status" value="1"/>
</dbReference>
<evidence type="ECO:0000313" key="11">
    <source>
        <dbReference type="Ensembl" id="ENSFALP00000026385.1"/>
    </source>
</evidence>
<comment type="catalytic activity">
    <reaction evidence="4">
        <text>(5R)-5-O-[alpha-D-glucosyl-(1-&gt;2)-beta-D-galactosyl]-5-hydroxy-L-lysyl-[collagen] + H2O = (5R)-5-O-(beta-D-galactosyl)-5-hydroxy-L-lysyl-[collagen] + D-glucose</text>
        <dbReference type="Rhea" id="RHEA:11068"/>
        <dbReference type="Rhea" id="RHEA-COMP:12753"/>
        <dbReference type="Rhea" id="RHEA-COMP:12754"/>
        <dbReference type="ChEBI" id="CHEBI:4167"/>
        <dbReference type="ChEBI" id="CHEBI:15377"/>
        <dbReference type="ChEBI" id="CHEBI:133443"/>
        <dbReference type="ChEBI" id="CHEBI:133452"/>
        <dbReference type="EC" id="3.2.1.107"/>
    </reaction>
</comment>
<evidence type="ECO:0000256" key="3">
    <source>
        <dbReference type="ARBA" id="ARBA00023295"/>
    </source>
</evidence>
<dbReference type="GO" id="GO:0047402">
    <property type="term" value="F:protein-glucosylgalactosylhydroxylysine glucosidase activity"/>
    <property type="evidence" value="ECO:0007669"/>
    <property type="project" value="UniProtKB-EC"/>
</dbReference>
<reference evidence="11" key="3">
    <citation type="submission" date="2025-09" db="UniProtKB">
        <authorList>
            <consortium name="Ensembl"/>
        </authorList>
    </citation>
    <scope>IDENTIFICATION</scope>
</reference>
<evidence type="ECO:0000256" key="5">
    <source>
        <dbReference type="ARBA" id="ARBA00053339"/>
    </source>
</evidence>
<dbReference type="AlphaFoldDB" id="A0A803VUH9"/>
<dbReference type="PANTHER" id="PTHR11051:SF8">
    <property type="entry name" value="PROTEIN-GLUCOSYLGALACTOSYLHYDROXYLYSINE GLUCOSIDASE"/>
    <property type="match status" value="1"/>
</dbReference>
<dbReference type="GO" id="GO:0005829">
    <property type="term" value="C:cytosol"/>
    <property type="evidence" value="ECO:0007669"/>
    <property type="project" value="TreeGrafter"/>
</dbReference>
<evidence type="ECO:0000256" key="1">
    <source>
        <dbReference type="ARBA" id="ARBA00006768"/>
    </source>
</evidence>
<gene>
    <name evidence="11" type="primary">PGGHG</name>
</gene>
<evidence type="ECO:0000256" key="8">
    <source>
        <dbReference type="ARBA" id="ARBA00079982"/>
    </source>
</evidence>
<reference evidence="11 12" key="1">
    <citation type="journal article" date="2012" name="Nature">
        <title>The genomic landscape of species divergence in Ficedula flycatchers.</title>
        <authorList>
            <person name="Ellegren H."/>
            <person name="Smeds L."/>
            <person name="Burri R."/>
            <person name="Olason P.I."/>
            <person name="Backstrom N."/>
            <person name="Kawakami T."/>
            <person name="Kunstner A."/>
            <person name="Makinen H."/>
            <person name="Nadachowska-Brzyska K."/>
            <person name="Qvarnstrom A."/>
            <person name="Uebbing S."/>
            <person name="Wolf J.B."/>
        </authorList>
    </citation>
    <scope>NUCLEOTIDE SEQUENCE [LARGE SCALE GENOMIC DNA]</scope>
</reference>
<evidence type="ECO:0000256" key="7">
    <source>
        <dbReference type="ARBA" id="ARBA00071505"/>
    </source>
</evidence>
<keyword evidence="3" id="KW-0326">Glycosidase</keyword>
<dbReference type="InterPro" id="IPR012341">
    <property type="entry name" value="6hp_glycosidase-like_sf"/>
</dbReference>
<dbReference type="InterPro" id="IPR008928">
    <property type="entry name" value="6-hairpin_glycosidase_sf"/>
</dbReference>
<evidence type="ECO:0000256" key="9">
    <source>
        <dbReference type="SAM" id="MobiDB-lite"/>
    </source>
</evidence>
<dbReference type="InterPro" id="IPR005195">
    <property type="entry name" value="Glyco_hydro_65_M"/>
</dbReference>
<feature type="domain" description="Glycoside hydrolase family 65 central catalytic" evidence="10">
    <location>
        <begin position="187"/>
        <end position="393"/>
    </location>
</feature>
<evidence type="ECO:0000259" key="10">
    <source>
        <dbReference type="Pfam" id="PF03632"/>
    </source>
</evidence>
<dbReference type="FunFam" id="1.50.10.10:FF:000023">
    <property type="entry name" value="Protein-glucosylgalactosylhydroxylysine glucosidase"/>
    <property type="match status" value="1"/>
</dbReference>
<comment type="similarity">
    <text evidence="1">Belongs to the glycosyl hydrolase 65 family.</text>
</comment>
<reference evidence="11" key="2">
    <citation type="submission" date="2025-08" db="UniProtKB">
        <authorList>
            <consortium name="Ensembl"/>
        </authorList>
    </citation>
    <scope>IDENTIFICATION</scope>
</reference>
<evidence type="ECO:0000256" key="6">
    <source>
        <dbReference type="ARBA" id="ARBA00066430"/>
    </source>
</evidence>
<organism evidence="11 12">
    <name type="scientific">Ficedula albicollis</name>
    <name type="common">Collared flycatcher</name>
    <name type="synonym">Muscicapa albicollis</name>
    <dbReference type="NCBI Taxonomy" id="59894"/>
    <lineage>
        <taxon>Eukaryota</taxon>
        <taxon>Metazoa</taxon>
        <taxon>Chordata</taxon>
        <taxon>Craniata</taxon>
        <taxon>Vertebrata</taxon>
        <taxon>Euteleostomi</taxon>
        <taxon>Archelosauria</taxon>
        <taxon>Archosauria</taxon>
        <taxon>Dinosauria</taxon>
        <taxon>Saurischia</taxon>
        <taxon>Theropoda</taxon>
        <taxon>Coelurosauria</taxon>
        <taxon>Aves</taxon>
        <taxon>Neognathae</taxon>
        <taxon>Neoaves</taxon>
        <taxon>Telluraves</taxon>
        <taxon>Australaves</taxon>
        <taxon>Passeriformes</taxon>
        <taxon>Muscicapidae</taxon>
        <taxon>Ficedula</taxon>
    </lineage>
</organism>
<dbReference type="Proteomes" id="UP000016665">
    <property type="component" value="Chromosome 5"/>
</dbReference>
<keyword evidence="2" id="KW-0378">Hydrolase</keyword>
<feature type="region of interest" description="Disordered" evidence="9">
    <location>
        <begin position="579"/>
        <end position="598"/>
    </location>
</feature>
<dbReference type="Ensembl" id="ENSFALT00000036513.1">
    <property type="protein sequence ID" value="ENSFALP00000026385.1"/>
    <property type="gene ID" value="ENSFALG00000025796.1"/>
</dbReference>
<name>A0A803VUH9_FICAL</name>
<dbReference type="EC" id="3.2.1.107" evidence="6"/>
<evidence type="ECO:0000256" key="2">
    <source>
        <dbReference type="ARBA" id="ARBA00022801"/>
    </source>
</evidence>
<dbReference type="SUPFAM" id="SSF48208">
    <property type="entry name" value="Six-hairpin glycosidases"/>
    <property type="match status" value="1"/>
</dbReference>
<evidence type="ECO:0000256" key="4">
    <source>
        <dbReference type="ARBA" id="ARBA00051415"/>
    </source>
</evidence>
<dbReference type="PANTHER" id="PTHR11051">
    <property type="entry name" value="GLYCOSYL HYDROLASE-RELATED"/>
    <property type="match status" value="1"/>
</dbReference>
<accession>A0A803VUH9</accession>
<comment type="function">
    <text evidence="5">Catalyzes the hydrolysis of glucose from the disaccharide unit linked to hydroxylysine residues of collagen and collagen-like proteins.</text>
</comment>
<proteinExistence type="inferred from homology"/>
<dbReference type="GeneTree" id="ENSGT00390000006297"/>
<evidence type="ECO:0000313" key="12">
    <source>
        <dbReference type="Proteomes" id="UP000016665"/>
    </source>
</evidence>
<dbReference type="GO" id="GO:0005975">
    <property type="term" value="P:carbohydrate metabolic process"/>
    <property type="evidence" value="ECO:0007669"/>
    <property type="project" value="InterPro"/>
</dbReference>
<protein>
    <recommendedName>
        <fullName evidence="7">Protein-glucosylgalactosylhydroxylysine glucosidase</fullName>
        <ecNumber evidence="6">3.2.1.107</ecNumber>
    </recommendedName>
    <alternativeName>
        <fullName evidence="8">Acid trehalase-like protein 1</fullName>
    </alternativeName>
</protein>
<sequence>MWFQRSEVGQNGRFVGVTFRTGLLGPETISDGFPLPEGRVRWDIGKKHLPPSLPVSHSYIYGQALVPEVEGGPRPAVHMLWTPIPQWLTLAGGERERCWQFLTAVAGSEQEAKRSYSAGLSLLAAGSLLRSHLRSWAALRRGCSVQLDGPPALRQALHGCLYYLLSAVPPRHGPAAPFHGISPGGLANGTRGEDYWGHVFWDQDTWMFPNILLLYPEAARAILQYRIRTLEGARRNAQEQGCEGAKFPWESAATGREVCPEEIYGAQEIHVTGDVLMAFEQYYCTTQDQKLFREDGGWELVEAVAQYWCSRMVWSEEEQLYHIRGVMPPDEYHSQVDNSAYTNAVARRSLNFASDMARDLLLPAPEEWEHRARRIKVPFDEERKYHPEYDGYSPGEPVKQADVVLLGFPLMHPMSAEVRRNDLEMYEPVTDPAGPAMTWVRRAWDSPLRAVSIQGTVQSWDVRWECSLWIGGVELVLLHHAVTCPSPAEHVCRGLAGAEGAAESLEPAGKVLQQHHGAFQGLGGELGWVGSCELLDRDGGIPAGHPLRLHGVQDHKVQPALRSRLSRRYHQAENRQHLLLGQQTGGHHHQGGDQDGSD</sequence>